<dbReference type="AlphaFoldDB" id="A0A1W2BEG3"/>
<dbReference type="Gene3D" id="1.10.260.40">
    <property type="entry name" value="lambda repressor-like DNA-binding domains"/>
    <property type="match status" value="1"/>
</dbReference>
<dbReference type="PANTHER" id="PTHR46558">
    <property type="entry name" value="TRACRIPTIONAL REGULATORY PROTEIN-RELATED-RELATED"/>
    <property type="match status" value="1"/>
</dbReference>
<sequence>MNSIQCGRFISELRRERKWTQTELARTLGVTDKAVSRWETGKGYPDVSILKPLGDTLGVTVNELLSGERISPENRQNRAEETILRTMKSSRRVLRLTSLLIFIIGVFCLVISLKLFYNMAVFADEYNTSPAVVCGGWPWLLADWLRLALLAVASGASGIKFFADLRK</sequence>
<feature type="domain" description="HTH cro/C1-type" evidence="3">
    <location>
        <begin position="10"/>
        <end position="64"/>
    </location>
</feature>
<evidence type="ECO:0000259" key="3">
    <source>
        <dbReference type="PROSITE" id="PS50943"/>
    </source>
</evidence>
<dbReference type="SMART" id="SM00530">
    <property type="entry name" value="HTH_XRE"/>
    <property type="match status" value="1"/>
</dbReference>
<dbReference type="Pfam" id="PF01381">
    <property type="entry name" value="HTH_3"/>
    <property type="match status" value="1"/>
</dbReference>
<dbReference type="RefSeq" id="WP_159448089.1">
    <property type="nucleotide sequence ID" value="NZ_FWXW01000005.1"/>
</dbReference>
<dbReference type="GO" id="GO:0003677">
    <property type="term" value="F:DNA binding"/>
    <property type="evidence" value="ECO:0007669"/>
    <property type="project" value="UniProtKB-KW"/>
</dbReference>
<accession>A0A1W2BEG3</accession>
<evidence type="ECO:0000256" key="2">
    <source>
        <dbReference type="SAM" id="Phobius"/>
    </source>
</evidence>
<reference evidence="4 5" key="1">
    <citation type="submission" date="2017-04" db="EMBL/GenBank/DDBJ databases">
        <authorList>
            <person name="Afonso C.L."/>
            <person name="Miller P.J."/>
            <person name="Scott M.A."/>
            <person name="Spackman E."/>
            <person name="Goraichik I."/>
            <person name="Dimitrov K.M."/>
            <person name="Suarez D.L."/>
            <person name="Swayne D.E."/>
        </authorList>
    </citation>
    <scope>NUCLEOTIDE SEQUENCE [LARGE SCALE GENOMIC DNA]</scope>
    <source>
        <strain evidence="4 5">DSM 12816</strain>
    </source>
</reference>
<dbReference type="STRING" id="1122930.SAMN02745168_2139"/>
<organism evidence="4 5">
    <name type="scientific">Papillibacter cinnamivorans DSM 12816</name>
    <dbReference type="NCBI Taxonomy" id="1122930"/>
    <lineage>
        <taxon>Bacteria</taxon>
        <taxon>Bacillati</taxon>
        <taxon>Bacillota</taxon>
        <taxon>Clostridia</taxon>
        <taxon>Eubacteriales</taxon>
        <taxon>Oscillospiraceae</taxon>
        <taxon>Papillibacter</taxon>
    </lineage>
</organism>
<dbReference type="OrthoDB" id="9813152at2"/>
<dbReference type="InterPro" id="IPR001387">
    <property type="entry name" value="Cro/C1-type_HTH"/>
</dbReference>
<dbReference type="Proteomes" id="UP000192790">
    <property type="component" value="Unassembled WGS sequence"/>
</dbReference>
<protein>
    <submittedName>
        <fullName evidence="4">Predicted transcriptional regulators</fullName>
    </submittedName>
</protein>
<keyword evidence="2" id="KW-0472">Membrane</keyword>
<dbReference type="InterPro" id="IPR010982">
    <property type="entry name" value="Lambda_DNA-bd_dom_sf"/>
</dbReference>
<gene>
    <name evidence="4" type="ORF">SAMN02745168_2139</name>
</gene>
<dbReference type="PROSITE" id="PS50943">
    <property type="entry name" value="HTH_CROC1"/>
    <property type="match status" value="1"/>
</dbReference>
<proteinExistence type="predicted"/>
<evidence type="ECO:0000313" key="4">
    <source>
        <dbReference type="EMBL" id="SMC71299.1"/>
    </source>
</evidence>
<evidence type="ECO:0000313" key="5">
    <source>
        <dbReference type="Proteomes" id="UP000192790"/>
    </source>
</evidence>
<keyword evidence="5" id="KW-1185">Reference proteome</keyword>
<feature type="transmembrane region" description="Helical" evidence="2">
    <location>
        <begin position="144"/>
        <end position="163"/>
    </location>
</feature>
<dbReference type="EMBL" id="FWXW01000005">
    <property type="protein sequence ID" value="SMC71299.1"/>
    <property type="molecule type" value="Genomic_DNA"/>
</dbReference>
<name>A0A1W2BEG3_9FIRM</name>
<dbReference type="PANTHER" id="PTHR46558:SF11">
    <property type="entry name" value="HTH-TYPE TRANSCRIPTIONAL REGULATOR XRE"/>
    <property type="match status" value="1"/>
</dbReference>
<evidence type="ECO:0000256" key="1">
    <source>
        <dbReference type="ARBA" id="ARBA00023125"/>
    </source>
</evidence>
<feature type="transmembrane region" description="Helical" evidence="2">
    <location>
        <begin position="93"/>
        <end position="117"/>
    </location>
</feature>
<keyword evidence="2" id="KW-0812">Transmembrane</keyword>
<keyword evidence="2" id="KW-1133">Transmembrane helix</keyword>
<dbReference type="SUPFAM" id="SSF47413">
    <property type="entry name" value="lambda repressor-like DNA-binding domains"/>
    <property type="match status" value="1"/>
</dbReference>
<keyword evidence="1" id="KW-0238">DNA-binding</keyword>
<dbReference type="CDD" id="cd00093">
    <property type="entry name" value="HTH_XRE"/>
    <property type="match status" value="1"/>
</dbReference>